<dbReference type="Proteomes" id="UP000565613">
    <property type="component" value="Unassembled WGS sequence"/>
</dbReference>
<organism evidence="2 3">
    <name type="scientific">Parafannyhessea umbonata</name>
    <dbReference type="NCBI Taxonomy" id="604330"/>
    <lineage>
        <taxon>Bacteria</taxon>
        <taxon>Bacillati</taxon>
        <taxon>Actinomycetota</taxon>
        <taxon>Coriobacteriia</taxon>
        <taxon>Coriobacteriales</taxon>
        <taxon>Atopobiaceae</taxon>
        <taxon>Parafannyhessea</taxon>
    </lineage>
</organism>
<dbReference type="InterPro" id="IPR036165">
    <property type="entry name" value="YefM-like_sf"/>
</dbReference>
<dbReference type="AlphaFoldDB" id="A0A7X9T8U9"/>
<dbReference type="SUPFAM" id="SSF143120">
    <property type="entry name" value="YefM-like"/>
    <property type="match status" value="1"/>
</dbReference>
<evidence type="ECO:0000313" key="3">
    <source>
        <dbReference type="Proteomes" id="UP000565613"/>
    </source>
</evidence>
<proteinExistence type="inferred from homology"/>
<dbReference type="EMBL" id="JABAGR010000001">
    <property type="protein sequence ID" value="NMF25008.1"/>
    <property type="molecule type" value="Genomic_DNA"/>
</dbReference>
<comment type="similarity">
    <text evidence="1">Belongs to the phD/YefM antitoxin family.</text>
</comment>
<protein>
    <submittedName>
        <fullName evidence="2">Type II toxin-antitoxin system Phd/YefM family antitoxin</fullName>
    </submittedName>
</protein>
<name>A0A7X9T8U9_9ACTN</name>
<evidence type="ECO:0000313" key="2">
    <source>
        <dbReference type="EMBL" id="NMF25008.1"/>
    </source>
</evidence>
<reference evidence="2 3" key="1">
    <citation type="submission" date="2020-04" db="EMBL/GenBank/DDBJ databases">
        <authorList>
            <person name="Hitch T.C.A."/>
            <person name="Wylensek D."/>
            <person name="Clavel T."/>
        </authorList>
    </citation>
    <scope>NUCLEOTIDE SEQUENCE [LARGE SCALE GENOMIC DNA]</scope>
    <source>
        <strain evidence="2 3">105184</strain>
    </source>
</reference>
<gene>
    <name evidence="2" type="ORF">HF885_00925</name>
</gene>
<comment type="caution">
    <text evidence="2">The sequence shown here is derived from an EMBL/GenBank/DDBJ whole genome shotgun (WGS) entry which is preliminary data.</text>
</comment>
<accession>A0A7X9T8U9</accession>
<sequence length="87" mass="9686">MPTIKPISNLRNYSEVLDGVCPGSPVFLTKNGHGRYAILDMADYDRLIAAQSLFSELEHGRMSGENHGWITSEDVRSHFENRHGNGA</sequence>
<evidence type="ECO:0000256" key="1">
    <source>
        <dbReference type="ARBA" id="ARBA00009981"/>
    </source>
</evidence>